<keyword evidence="3" id="KW-1185">Reference proteome</keyword>
<sequence>MLYTLPIIAALAGWLINSIAIRILLNQLPKRREKLAADLGALAGKQFSFAAVKQKLTDPEKVKSIIPVVETHLDGFLRDRLPKAMPVLSMFIGDSTINQIKSHLVAELDTLFPVMINQYLDNVEKDLNLEKIISDKISHTTDEQMQQAVKGFLGKELNTFKLLGAVSGLVIGLICLALLVLMP</sequence>
<gene>
    <name evidence="2" type="ORF">SAMN05444266_104240</name>
</gene>
<name>A0A1M7C970_9BACT</name>
<evidence type="ECO:0000256" key="1">
    <source>
        <dbReference type="SAM" id="Phobius"/>
    </source>
</evidence>
<dbReference type="AlphaFoldDB" id="A0A1M7C970"/>
<accession>A0A1M7C970</accession>
<keyword evidence="1" id="KW-0812">Transmembrane</keyword>
<feature type="transmembrane region" description="Helical" evidence="1">
    <location>
        <begin position="162"/>
        <end position="182"/>
    </location>
</feature>
<organism evidence="2 3">
    <name type="scientific">Chitinophaga jiangningensis</name>
    <dbReference type="NCBI Taxonomy" id="1419482"/>
    <lineage>
        <taxon>Bacteria</taxon>
        <taxon>Pseudomonadati</taxon>
        <taxon>Bacteroidota</taxon>
        <taxon>Chitinophagia</taxon>
        <taxon>Chitinophagales</taxon>
        <taxon>Chitinophagaceae</taxon>
        <taxon>Chitinophaga</taxon>
    </lineage>
</organism>
<dbReference type="EMBL" id="FRBL01000004">
    <property type="protein sequence ID" value="SHL63686.1"/>
    <property type="molecule type" value="Genomic_DNA"/>
</dbReference>
<reference evidence="2 3" key="1">
    <citation type="submission" date="2016-11" db="EMBL/GenBank/DDBJ databases">
        <authorList>
            <person name="Jaros S."/>
            <person name="Januszkiewicz K."/>
            <person name="Wedrychowicz H."/>
        </authorList>
    </citation>
    <scope>NUCLEOTIDE SEQUENCE [LARGE SCALE GENOMIC DNA]</scope>
    <source>
        <strain evidence="2 3">DSM 27406</strain>
    </source>
</reference>
<evidence type="ECO:0000313" key="3">
    <source>
        <dbReference type="Proteomes" id="UP000184420"/>
    </source>
</evidence>
<keyword evidence="1" id="KW-0472">Membrane</keyword>
<dbReference type="OrthoDB" id="9787430at2"/>
<dbReference type="RefSeq" id="WP_073080868.1">
    <property type="nucleotide sequence ID" value="NZ_FRBL01000004.1"/>
</dbReference>
<evidence type="ECO:0000313" key="2">
    <source>
        <dbReference type="EMBL" id="SHL63686.1"/>
    </source>
</evidence>
<dbReference type="STRING" id="1419482.SAMN05444266_104240"/>
<feature type="transmembrane region" description="Helical" evidence="1">
    <location>
        <begin position="6"/>
        <end position="25"/>
    </location>
</feature>
<dbReference type="Proteomes" id="UP000184420">
    <property type="component" value="Unassembled WGS sequence"/>
</dbReference>
<proteinExistence type="predicted"/>
<protein>
    <recommendedName>
        <fullName evidence="4">DUF445 domain-containing protein</fullName>
    </recommendedName>
</protein>
<keyword evidence="1" id="KW-1133">Transmembrane helix</keyword>
<evidence type="ECO:0008006" key="4">
    <source>
        <dbReference type="Google" id="ProtNLM"/>
    </source>
</evidence>